<evidence type="ECO:0000313" key="3">
    <source>
        <dbReference type="Proteomes" id="UP001500582"/>
    </source>
</evidence>
<evidence type="ECO:0008006" key="4">
    <source>
        <dbReference type="Google" id="ProtNLM"/>
    </source>
</evidence>
<name>A0ABP8GI31_9SPHI</name>
<keyword evidence="1" id="KW-0812">Transmembrane</keyword>
<comment type="caution">
    <text evidence="2">The sequence shown here is derived from an EMBL/GenBank/DDBJ whole genome shotgun (WGS) entry which is preliminary data.</text>
</comment>
<dbReference type="EMBL" id="BAABFT010000006">
    <property type="protein sequence ID" value="GAA4324812.1"/>
    <property type="molecule type" value="Genomic_DNA"/>
</dbReference>
<keyword evidence="1" id="KW-0472">Membrane</keyword>
<evidence type="ECO:0000256" key="1">
    <source>
        <dbReference type="SAM" id="Phobius"/>
    </source>
</evidence>
<accession>A0ABP8GI31</accession>
<dbReference type="RefSeq" id="WP_345211593.1">
    <property type="nucleotide sequence ID" value="NZ_BAABFT010000006.1"/>
</dbReference>
<feature type="transmembrane region" description="Helical" evidence="1">
    <location>
        <begin position="68"/>
        <end position="88"/>
    </location>
</feature>
<feature type="transmembrane region" description="Helical" evidence="1">
    <location>
        <begin position="33"/>
        <end position="56"/>
    </location>
</feature>
<keyword evidence="1" id="KW-1133">Transmembrane helix</keyword>
<dbReference type="Proteomes" id="UP001500582">
    <property type="component" value="Unassembled WGS sequence"/>
</dbReference>
<organism evidence="2 3">
    <name type="scientific">Mucilaginibacter gynuensis</name>
    <dbReference type="NCBI Taxonomy" id="1302236"/>
    <lineage>
        <taxon>Bacteria</taxon>
        <taxon>Pseudomonadati</taxon>
        <taxon>Bacteroidota</taxon>
        <taxon>Sphingobacteriia</taxon>
        <taxon>Sphingobacteriales</taxon>
        <taxon>Sphingobacteriaceae</taxon>
        <taxon>Mucilaginibacter</taxon>
    </lineage>
</organism>
<feature type="transmembrane region" description="Helical" evidence="1">
    <location>
        <begin position="100"/>
        <end position="117"/>
    </location>
</feature>
<gene>
    <name evidence="2" type="ORF">GCM10023149_26690</name>
</gene>
<proteinExistence type="predicted"/>
<sequence length="124" mass="14393">MYRTLISFLFFSVLLALPPLALTYTGNAKWVLPQFWGIFILLTALTLILIVSVAVIQKRHPEMYAQTFLIFTIIKMIMGMALALLLVLKTSLDRSVFMVNFFYVYFLNTGFEVYVLLRNLRNQN</sequence>
<keyword evidence="3" id="KW-1185">Reference proteome</keyword>
<protein>
    <recommendedName>
        <fullName evidence="4">ATP synthase protein I</fullName>
    </recommendedName>
</protein>
<reference evidence="3" key="1">
    <citation type="journal article" date="2019" name="Int. J. Syst. Evol. Microbiol.">
        <title>The Global Catalogue of Microorganisms (GCM) 10K type strain sequencing project: providing services to taxonomists for standard genome sequencing and annotation.</title>
        <authorList>
            <consortium name="The Broad Institute Genomics Platform"/>
            <consortium name="The Broad Institute Genome Sequencing Center for Infectious Disease"/>
            <person name="Wu L."/>
            <person name="Ma J."/>
        </authorList>
    </citation>
    <scope>NUCLEOTIDE SEQUENCE [LARGE SCALE GENOMIC DNA]</scope>
    <source>
        <strain evidence="3">JCM 17705</strain>
    </source>
</reference>
<evidence type="ECO:0000313" key="2">
    <source>
        <dbReference type="EMBL" id="GAA4324812.1"/>
    </source>
</evidence>